<reference evidence="12" key="1">
    <citation type="submission" date="2025-05" db="UniProtKB">
        <authorList>
            <consortium name="Ensembl"/>
        </authorList>
    </citation>
    <scope>IDENTIFICATION</scope>
</reference>
<keyword evidence="8 10" id="KW-1015">Disulfide bond</keyword>
<dbReference type="PROSITE" id="PS50068">
    <property type="entry name" value="LDLRA_2"/>
    <property type="match status" value="2"/>
</dbReference>
<gene>
    <name evidence="12" type="primary">CD320</name>
</gene>
<dbReference type="InterPro" id="IPR002172">
    <property type="entry name" value="LDrepeatLR_classA_rpt"/>
</dbReference>
<keyword evidence="9" id="KW-0325">Glycoprotein</keyword>
<proteinExistence type="predicted"/>
<protein>
    <submittedName>
        <fullName evidence="12">CD320 molecule</fullName>
    </submittedName>
</protein>
<dbReference type="Proteomes" id="UP000694727">
    <property type="component" value="Unplaced"/>
</dbReference>
<evidence type="ECO:0000313" key="13">
    <source>
        <dbReference type="Proteomes" id="UP000694726"/>
    </source>
</evidence>
<dbReference type="AlphaFoldDB" id="A0A8D0UCR3"/>
<evidence type="ECO:0000256" key="3">
    <source>
        <dbReference type="ARBA" id="ARBA00022692"/>
    </source>
</evidence>
<dbReference type="Gene3D" id="4.10.400.10">
    <property type="entry name" value="Low-density Lipoprotein Receptor"/>
    <property type="match status" value="2"/>
</dbReference>
<dbReference type="Proteomes" id="UP000694725">
    <property type="component" value="Unplaced"/>
</dbReference>
<dbReference type="Ensembl" id="ENSSSCT00060029833.1">
    <property type="protein sequence ID" value="ENSSSCP00060012827.1"/>
    <property type="gene ID" value="ENSSSCG00060021987.1"/>
</dbReference>
<dbReference type="GO" id="GO:0016020">
    <property type="term" value="C:membrane"/>
    <property type="evidence" value="ECO:0007669"/>
    <property type="project" value="UniProtKB-SubCell"/>
</dbReference>
<dbReference type="FunFam" id="4.10.400.10:FF:000002">
    <property type="entry name" value="Low-density lipoprotein receptor-related protein 1"/>
    <property type="match status" value="1"/>
</dbReference>
<dbReference type="Ensembl" id="ENSSSCT00025023177.1">
    <property type="protein sequence ID" value="ENSSSCP00025009680.1"/>
    <property type="gene ID" value="ENSSSCG00025017165.1"/>
</dbReference>
<keyword evidence="3 11" id="KW-0812">Transmembrane</keyword>
<accession>A0A8D0UCR3</accession>
<dbReference type="Ensembl" id="ENSSSCT00055013235.1">
    <property type="protein sequence ID" value="ENSSSCP00055010399.1"/>
    <property type="gene ID" value="ENSSSCG00055006839.1"/>
</dbReference>
<feature type="transmembrane region" description="Helical" evidence="11">
    <location>
        <begin position="225"/>
        <end position="247"/>
    </location>
</feature>
<dbReference type="Proteomes" id="UP000694723">
    <property type="component" value="Unplaced"/>
</dbReference>
<dbReference type="SUPFAM" id="SSF57424">
    <property type="entry name" value="LDL receptor-like module"/>
    <property type="match status" value="2"/>
</dbReference>
<comment type="subcellular location">
    <subcellularLocation>
        <location evidence="2">Endomembrane system</location>
    </subcellularLocation>
    <subcellularLocation>
        <location evidence="1">Membrane</location>
        <topology evidence="1">Single-pass membrane protein</topology>
    </subcellularLocation>
</comment>
<evidence type="ECO:0000256" key="8">
    <source>
        <dbReference type="ARBA" id="ARBA00023157"/>
    </source>
</evidence>
<keyword evidence="7 11" id="KW-0472">Membrane</keyword>
<evidence type="ECO:0000256" key="1">
    <source>
        <dbReference type="ARBA" id="ARBA00004167"/>
    </source>
</evidence>
<sequence length="278" mass="29447">MFLILSMIRTHINQMDTQSSRSGKEVRGCHAEWLGLARKLPAPIGCQTPMGREGSRLQVTPQSSGPVWPTGPSAGSCAPTNFQCRTSGLCVPLKWRCDVDKDCPDGSDEVECGIEPCTQDGQCPPPIGRPCPCDSIHDCPEGVNENCRHQPCQEGEVYCLPENSCIPITWLCDGHPDCSDYSDELGCGTKTVQEGGATSMGTPVGNATVTSVDDQDSVQSGNRSAYGVIAAAVVLSVGLAITIFFVLSRFCAQGRLSPLGLLVALKGSLQSEKTASVL</sequence>
<dbReference type="InterPro" id="IPR050685">
    <property type="entry name" value="LDLR"/>
</dbReference>
<dbReference type="Ensembl" id="ENSSSCT00015102452.1">
    <property type="protein sequence ID" value="ENSSSCP00015042543.1"/>
    <property type="gene ID" value="ENSSSCG00015076014.1"/>
</dbReference>
<keyword evidence="5" id="KW-0677">Repeat</keyword>
<evidence type="ECO:0000256" key="6">
    <source>
        <dbReference type="ARBA" id="ARBA00022989"/>
    </source>
</evidence>
<feature type="disulfide bond" evidence="10">
    <location>
        <begin position="172"/>
        <end position="187"/>
    </location>
</feature>
<evidence type="ECO:0000256" key="9">
    <source>
        <dbReference type="ARBA" id="ARBA00023180"/>
    </source>
</evidence>
<evidence type="ECO:0000256" key="11">
    <source>
        <dbReference type="SAM" id="Phobius"/>
    </source>
</evidence>
<dbReference type="GO" id="GO:0012505">
    <property type="term" value="C:endomembrane system"/>
    <property type="evidence" value="ECO:0007669"/>
    <property type="project" value="UniProtKB-SubCell"/>
</dbReference>
<evidence type="ECO:0000256" key="5">
    <source>
        <dbReference type="ARBA" id="ARBA00022737"/>
    </source>
</evidence>
<organism evidence="12 13">
    <name type="scientific">Sus scrofa</name>
    <name type="common">Pig</name>
    <dbReference type="NCBI Taxonomy" id="9823"/>
    <lineage>
        <taxon>Eukaryota</taxon>
        <taxon>Metazoa</taxon>
        <taxon>Chordata</taxon>
        <taxon>Craniata</taxon>
        <taxon>Vertebrata</taxon>
        <taxon>Euteleostomi</taxon>
        <taxon>Mammalia</taxon>
        <taxon>Eutheria</taxon>
        <taxon>Laurasiatheria</taxon>
        <taxon>Artiodactyla</taxon>
        <taxon>Suina</taxon>
        <taxon>Suidae</taxon>
        <taxon>Sus</taxon>
    </lineage>
</organism>
<dbReference type="PRINTS" id="PR00261">
    <property type="entry name" value="LDLRECEPTOR"/>
</dbReference>
<dbReference type="InterPro" id="IPR036055">
    <property type="entry name" value="LDL_receptor-like_sf"/>
</dbReference>
<feature type="disulfide bond" evidence="10">
    <location>
        <begin position="97"/>
        <end position="112"/>
    </location>
</feature>
<evidence type="ECO:0000256" key="7">
    <source>
        <dbReference type="ARBA" id="ARBA00023136"/>
    </source>
</evidence>
<dbReference type="PANTHER" id="PTHR24270:SF27">
    <property type="entry name" value="CD320 ANTIGEN"/>
    <property type="match status" value="1"/>
</dbReference>
<evidence type="ECO:0000256" key="4">
    <source>
        <dbReference type="ARBA" id="ARBA00022729"/>
    </source>
</evidence>
<comment type="caution">
    <text evidence="10">Lacks conserved residue(s) required for the propagation of feature annotation.</text>
</comment>
<dbReference type="Pfam" id="PF00057">
    <property type="entry name" value="Ldl_recept_a"/>
    <property type="match status" value="2"/>
</dbReference>
<dbReference type="PANTHER" id="PTHR24270">
    <property type="entry name" value="LOW-DENSITY LIPOPROTEIN RECEPTOR-RELATED"/>
    <property type="match status" value="1"/>
</dbReference>
<dbReference type="InterPro" id="IPR023415">
    <property type="entry name" value="LDLR_class-A_CS"/>
</dbReference>
<dbReference type="Proteomes" id="UP000694726">
    <property type="component" value="Unplaced"/>
</dbReference>
<dbReference type="GO" id="GO:0016192">
    <property type="term" value="P:vesicle-mediated transport"/>
    <property type="evidence" value="ECO:0007669"/>
    <property type="project" value="UniProtKB-ARBA"/>
</dbReference>
<evidence type="ECO:0000256" key="10">
    <source>
        <dbReference type="PROSITE-ProRule" id="PRU00124"/>
    </source>
</evidence>
<dbReference type="Proteomes" id="UP000694724">
    <property type="component" value="Unplaced"/>
</dbReference>
<dbReference type="PROSITE" id="PS01209">
    <property type="entry name" value="LDLRA_1"/>
    <property type="match status" value="2"/>
</dbReference>
<keyword evidence="4" id="KW-0732">Signal</keyword>
<dbReference type="SMART" id="SM00192">
    <property type="entry name" value="LDLa"/>
    <property type="match status" value="2"/>
</dbReference>
<evidence type="ECO:0000256" key="2">
    <source>
        <dbReference type="ARBA" id="ARBA00004308"/>
    </source>
</evidence>
<evidence type="ECO:0000313" key="12">
    <source>
        <dbReference type="Ensembl" id="ENSSSCP00015042543.1"/>
    </source>
</evidence>
<dbReference type="CDD" id="cd00112">
    <property type="entry name" value="LDLa"/>
    <property type="match status" value="2"/>
</dbReference>
<dbReference type="Ensembl" id="ENSSSCT00065054598.1">
    <property type="protein sequence ID" value="ENSSSCP00065023729.1"/>
    <property type="gene ID" value="ENSSSCG00065039931.1"/>
</dbReference>
<keyword evidence="6 11" id="KW-1133">Transmembrane helix</keyword>
<name>A0A8D0UCR3_PIG</name>